<dbReference type="SUPFAM" id="SSF52540">
    <property type="entry name" value="P-loop containing nucleoside triphosphate hydrolases"/>
    <property type="match status" value="1"/>
</dbReference>
<dbReference type="GO" id="GO:0009236">
    <property type="term" value="P:cobalamin biosynthetic process"/>
    <property type="evidence" value="ECO:0007669"/>
    <property type="project" value="UniProtKB-UniRule"/>
</dbReference>
<evidence type="ECO:0000256" key="1">
    <source>
        <dbReference type="ARBA" id="ARBA00005121"/>
    </source>
</evidence>
<evidence type="ECO:0000256" key="8">
    <source>
        <dbReference type="PIRNR" id="PIRNR015617"/>
    </source>
</evidence>
<dbReference type="GO" id="GO:0008817">
    <property type="term" value="F:corrinoid adenosyltransferase activity"/>
    <property type="evidence" value="ECO:0007669"/>
    <property type="project" value="UniProtKB-UniRule"/>
</dbReference>
<dbReference type="PANTHER" id="PTHR46638:SF1">
    <property type="entry name" value="CORRINOID ADENOSYLTRANSFERASE"/>
    <property type="match status" value="1"/>
</dbReference>
<sequence>MSTPDINENHKADMRKMQAEHREKIKAKKAAERGLLLVNTGDGKGKSTAAFGTLIRALGWGHSVGVVQYIKGNWKVGEREFFKRFDDLVTWHTMGEGFTWDTQDRDRDIAAARAAWDTSLTMLKSGAYDLILLDELNIVLRYDYLDVADVVAGLQARSPRTSVIVTGRDAKPDLLAAADLISEVKAVRHPFDNGIKAMRGIDF</sequence>
<keyword evidence="8" id="KW-0169">Cobalamin biosynthesis</keyword>
<dbReference type="EC" id="2.5.1.17" evidence="3 8"/>
<dbReference type="Gene3D" id="3.40.50.300">
    <property type="entry name" value="P-loop containing nucleotide triphosphate hydrolases"/>
    <property type="match status" value="1"/>
</dbReference>
<dbReference type="PANTHER" id="PTHR46638">
    <property type="entry name" value="CORRINOID ADENOSYLTRANSFERASE"/>
    <property type="match status" value="1"/>
</dbReference>
<evidence type="ECO:0000313" key="10">
    <source>
        <dbReference type="EMBL" id="RMB08733.1"/>
    </source>
</evidence>
<evidence type="ECO:0000256" key="5">
    <source>
        <dbReference type="ARBA" id="ARBA00024929"/>
    </source>
</evidence>
<dbReference type="PIRSF" id="PIRSF015617">
    <property type="entry name" value="Adensltrnsf_CobA"/>
    <property type="match status" value="1"/>
</dbReference>
<evidence type="ECO:0000313" key="11">
    <source>
        <dbReference type="Proteomes" id="UP000271227"/>
    </source>
</evidence>
<dbReference type="InterPro" id="IPR003724">
    <property type="entry name" value="CblAdoTrfase_CobA"/>
</dbReference>
<dbReference type="GO" id="GO:0006779">
    <property type="term" value="P:porphyrin-containing compound biosynthetic process"/>
    <property type="evidence" value="ECO:0007669"/>
    <property type="project" value="UniProtKB-UniRule"/>
</dbReference>
<dbReference type="Proteomes" id="UP000271227">
    <property type="component" value="Unassembled WGS sequence"/>
</dbReference>
<keyword evidence="8" id="KW-0547">Nucleotide-binding</keyword>
<evidence type="ECO:0000256" key="3">
    <source>
        <dbReference type="ARBA" id="ARBA00012454"/>
    </source>
</evidence>
<dbReference type="EMBL" id="REFR01000010">
    <property type="protein sequence ID" value="RMB08733.1"/>
    <property type="molecule type" value="Genomic_DNA"/>
</dbReference>
<dbReference type="CDD" id="cd00561">
    <property type="entry name" value="CobA_ACA"/>
    <property type="match status" value="1"/>
</dbReference>
<comment type="subcellular location">
    <subcellularLocation>
        <location evidence="8">Cytoplasm</location>
    </subcellularLocation>
</comment>
<dbReference type="NCBIfam" id="TIGR00708">
    <property type="entry name" value="cobA"/>
    <property type="match status" value="1"/>
</dbReference>
<proteinExistence type="inferred from homology"/>
<organism evidence="10 11">
    <name type="scientific">Eilatimonas milleporae</name>
    <dbReference type="NCBI Taxonomy" id="911205"/>
    <lineage>
        <taxon>Bacteria</taxon>
        <taxon>Pseudomonadati</taxon>
        <taxon>Pseudomonadota</taxon>
        <taxon>Alphaproteobacteria</taxon>
        <taxon>Kordiimonadales</taxon>
        <taxon>Kordiimonadaceae</taxon>
        <taxon>Eilatimonas</taxon>
    </lineage>
</organism>
<dbReference type="NCBIfam" id="NF004637">
    <property type="entry name" value="PRK05986.1"/>
    <property type="match status" value="1"/>
</dbReference>
<comment type="catalytic activity">
    <reaction evidence="7 8">
        <text>2 cob(II)alamin + reduced [electron-transfer flavoprotein] + 2 ATP = 2 adenosylcob(III)alamin + 2 triphosphate + oxidized [electron-transfer flavoprotein] + 3 H(+)</text>
        <dbReference type="Rhea" id="RHEA:28671"/>
        <dbReference type="Rhea" id="RHEA-COMP:10685"/>
        <dbReference type="Rhea" id="RHEA-COMP:10686"/>
        <dbReference type="ChEBI" id="CHEBI:15378"/>
        <dbReference type="ChEBI" id="CHEBI:16304"/>
        <dbReference type="ChEBI" id="CHEBI:18036"/>
        <dbReference type="ChEBI" id="CHEBI:18408"/>
        <dbReference type="ChEBI" id="CHEBI:30616"/>
        <dbReference type="ChEBI" id="CHEBI:57692"/>
        <dbReference type="ChEBI" id="CHEBI:58307"/>
        <dbReference type="EC" id="2.5.1.17"/>
    </reaction>
</comment>
<comment type="similarity">
    <text evidence="2 8">Belongs to the Cob(I)alamin adenosyltransferase family.</text>
</comment>
<keyword evidence="8" id="KW-0067">ATP-binding</keyword>
<dbReference type="GO" id="GO:0005737">
    <property type="term" value="C:cytoplasm"/>
    <property type="evidence" value="ECO:0007669"/>
    <property type="project" value="UniProtKB-SubCell"/>
</dbReference>
<keyword evidence="8" id="KW-0963">Cytoplasm</keyword>
<name>A0A3M0CXS4_9PROT</name>
<dbReference type="AlphaFoldDB" id="A0A3M0CXS4"/>
<protein>
    <recommendedName>
        <fullName evidence="3 8">Corrinoid adenosyltransferase</fullName>
        <ecNumber evidence="3 8">2.5.1.17</ecNumber>
    </recommendedName>
    <alternativeName>
        <fullName evidence="8">Cob(II)alamin adenosyltransferase</fullName>
    </alternativeName>
    <alternativeName>
        <fullName evidence="8">Cob(II)yrinic acid a,c-diamide adenosyltransferase</fullName>
    </alternativeName>
</protein>
<keyword evidence="4 8" id="KW-0627">Porphyrin biosynthesis</keyword>
<feature type="compositionally biased region" description="Basic and acidic residues" evidence="9">
    <location>
        <begin position="7"/>
        <end position="20"/>
    </location>
</feature>
<dbReference type="Pfam" id="PF02572">
    <property type="entry name" value="CobA_CobO_BtuR"/>
    <property type="match status" value="1"/>
</dbReference>
<dbReference type="FunCoup" id="A0A3M0CXS4">
    <property type="interactions" value="161"/>
</dbReference>
<reference evidence="10 11" key="1">
    <citation type="submission" date="2018-10" db="EMBL/GenBank/DDBJ databases">
        <title>Genomic Encyclopedia of Archaeal and Bacterial Type Strains, Phase II (KMG-II): from individual species to whole genera.</title>
        <authorList>
            <person name="Goeker M."/>
        </authorList>
    </citation>
    <scope>NUCLEOTIDE SEQUENCE [LARGE SCALE GENOMIC DNA]</scope>
    <source>
        <strain evidence="10 11">DSM 25217</strain>
    </source>
</reference>
<keyword evidence="11" id="KW-1185">Reference proteome</keyword>
<comment type="pathway">
    <text evidence="1 8">Cofactor biosynthesis; adenosylcobalamin biosynthesis; adenosylcobalamin from cob(II)yrinate a,c-diamide: step 2/7.</text>
</comment>
<dbReference type="InParanoid" id="A0A3M0CXS4"/>
<comment type="catalytic activity">
    <reaction evidence="6 8">
        <text>2 cob(II)yrinate a,c diamide + reduced [electron-transfer flavoprotein] + 2 ATP = 2 adenosylcob(III)yrinate a,c-diamide + 2 triphosphate + oxidized [electron-transfer flavoprotein] + 3 H(+)</text>
        <dbReference type="Rhea" id="RHEA:11528"/>
        <dbReference type="Rhea" id="RHEA-COMP:10685"/>
        <dbReference type="Rhea" id="RHEA-COMP:10686"/>
        <dbReference type="ChEBI" id="CHEBI:15378"/>
        <dbReference type="ChEBI" id="CHEBI:18036"/>
        <dbReference type="ChEBI" id="CHEBI:30616"/>
        <dbReference type="ChEBI" id="CHEBI:57692"/>
        <dbReference type="ChEBI" id="CHEBI:58307"/>
        <dbReference type="ChEBI" id="CHEBI:58503"/>
        <dbReference type="ChEBI" id="CHEBI:58537"/>
        <dbReference type="EC" id="2.5.1.17"/>
    </reaction>
</comment>
<evidence type="ECO:0000256" key="9">
    <source>
        <dbReference type="SAM" id="MobiDB-lite"/>
    </source>
</evidence>
<evidence type="ECO:0000256" key="7">
    <source>
        <dbReference type="ARBA" id="ARBA00048692"/>
    </source>
</evidence>
<keyword evidence="8 10" id="KW-0808">Transferase</keyword>
<gene>
    <name evidence="10" type="ORF">BXY39_1372</name>
</gene>
<evidence type="ECO:0000256" key="6">
    <source>
        <dbReference type="ARBA" id="ARBA00048555"/>
    </source>
</evidence>
<comment type="function">
    <text evidence="5 8">Required for both de novo synthesis of the corrin ring for the assimilation of exogenous corrinoids. Participates in the adenosylation of a variety of incomplete and complete corrinoids.</text>
</comment>
<evidence type="ECO:0000256" key="2">
    <source>
        <dbReference type="ARBA" id="ARBA00007487"/>
    </source>
</evidence>
<evidence type="ECO:0000256" key="4">
    <source>
        <dbReference type="ARBA" id="ARBA00023244"/>
    </source>
</evidence>
<dbReference type="InterPro" id="IPR027417">
    <property type="entry name" value="P-loop_NTPase"/>
</dbReference>
<comment type="caution">
    <text evidence="10">The sequence shown here is derived from an EMBL/GenBank/DDBJ whole genome shotgun (WGS) entry which is preliminary data.</text>
</comment>
<dbReference type="GO" id="GO:0005524">
    <property type="term" value="F:ATP binding"/>
    <property type="evidence" value="ECO:0007669"/>
    <property type="project" value="UniProtKB-UniRule"/>
</dbReference>
<dbReference type="UniPathway" id="UPA00148">
    <property type="reaction ID" value="UER00233"/>
</dbReference>
<accession>A0A3M0CXS4</accession>
<feature type="region of interest" description="Disordered" evidence="9">
    <location>
        <begin position="1"/>
        <end position="20"/>
    </location>
</feature>
<dbReference type="OrthoDB" id="9810309at2"/>
<dbReference type="RefSeq" id="WP_121938069.1">
    <property type="nucleotide sequence ID" value="NZ_REFR01000010.1"/>
</dbReference>